<evidence type="ECO:0000313" key="2">
    <source>
        <dbReference type="EMBL" id="GAV90638.1"/>
    </source>
</evidence>
<dbReference type="AlphaFoldDB" id="A0A1Q3DEF3"/>
<evidence type="ECO:0000313" key="3">
    <source>
        <dbReference type="Proteomes" id="UP000187406"/>
    </source>
</evidence>
<feature type="region of interest" description="Disordered" evidence="1">
    <location>
        <begin position="1"/>
        <end position="23"/>
    </location>
</feature>
<sequence>FEEEEDRFEEEVNPFNNIANRDDRPKRSRLEERLVRALDFNSGIQIEVPDFHGKMHADDFFDWESSLENYYDWKPMSDDRKVLFVKLKLKGTTLLWWKRLQEHRIRQGKQRIRT</sequence>
<proteinExistence type="predicted"/>
<evidence type="ECO:0000256" key="1">
    <source>
        <dbReference type="SAM" id="MobiDB-lite"/>
    </source>
</evidence>
<organism evidence="2 3">
    <name type="scientific">Cephalotus follicularis</name>
    <name type="common">Albany pitcher plant</name>
    <dbReference type="NCBI Taxonomy" id="3775"/>
    <lineage>
        <taxon>Eukaryota</taxon>
        <taxon>Viridiplantae</taxon>
        <taxon>Streptophyta</taxon>
        <taxon>Embryophyta</taxon>
        <taxon>Tracheophyta</taxon>
        <taxon>Spermatophyta</taxon>
        <taxon>Magnoliopsida</taxon>
        <taxon>eudicotyledons</taxon>
        <taxon>Gunneridae</taxon>
        <taxon>Pentapetalae</taxon>
        <taxon>rosids</taxon>
        <taxon>fabids</taxon>
        <taxon>Oxalidales</taxon>
        <taxon>Cephalotaceae</taxon>
        <taxon>Cephalotus</taxon>
    </lineage>
</organism>
<gene>
    <name evidence="2" type="ORF">CFOL_v3_34045</name>
</gene>
<dbReference type="InParanoid" id="A0A1Q3DEF3"/>
<name>A0A1Q3DEF3_CEPFO</name>
<dbReference type="OrthoDB" id="1934635at2759"/>
<feature type="compositionally biased region" description="Acidic residues" evidence="1">
    <location>
        <begin position="1"/>
        <end position="12"/>
    </location>
</feature>
<reference evidence="3" key="1">
    <citation type="submission" date="2016-04" db="EMBL/GenBank/DDBJ databases">
        <title>Cephalotus genome sequencing.</title>
        <authorList>
            <person name="Fukushima K."/>
            <person name="Hasebe M."/>
            <person name="Fang X."/>
        </authorList>
    </citation>
    <scope>NUCLEOTIDE SEQUENCE [LARGE SCALE GENOMIC DNA]</scope>
    <source>
        <strain evidence="3">cv. St1</strain>
    </source>
</reference>
<feature type="non-terminal residue" evidence="2">
    <location>
        <position position="1"/>
    </location>
</feature>
<keyword evidence="3" id="KW-1185">Reference proteome</keyword>
<dbReference type="EMBL" id="BDDD01006460">
    <property type="protein sequence ID" value="GAV90638.1"/>
    <property type="molecule type" value="Genomic_DNA"/>
</dbReference>
<dbReference type="Proteomes" id="UP000187406">
    <property type="component" value="Unassembled WGS sequence"/>
</dbReference>
<protein>
    <submittedName>
        <fullName evidence="2">Uncharacterized protein</fullName>
    </submittedName>
</protein>
<comment type="caution">
    <text evidence="2">The sequence shown here is derived from an EMBL/GenBank/DDBJ whole genome shotgun (WGS) entry which is preliminary data.</text>
</comment>
<accession>A0A1Q3DEF3</accession>